<dbReference type="PIRSF" id="PIRSF028177">
    <property type="entry name" value="Polyketide_synth_Omtfrase_TcmP"/>
    <property type="match status" value="1"/>
</dbReference>
<dbReference type="AlphaFoldDB" id="A0A1U7GTU4"/>
<evidence type="ECO:0000313" key="3">
    <source>
        <dbReference type="EMBL" id="OKH11375.1"/>
    </source>
</evidence>
<dbReference type="InterPro" id="IPR007213">
    <property type="entry name" value="Ppm1/Ppm2/Tcmp"/>
</dbReference>
<dbReference type="Gene3D" id="3.40.50.150">
    <property type="entry name" value="Vaccinia Virus protein VP39"/>
    <property type="match status" value="1"/>
</dbReference>
<protein>
    <submittedName>
        <fullName evidence="3">Tetracenomycin C synthesis protein</fullName>
    </submittedName>
</protein>
<dbReference type="GO" id="GO:0032259">
    <property type="term" value="P:methylation"/>
    <property type="evidence" value="ECO:0007669"/>
    <property type="project" value="UniProtKB-KW"/>
</dbReference>
<sequence>MNSTTVNLGTIQETLLITLWARAVEMKQLDPILTDPRAAELLTQIDYDFQKFLQEKSSQTAVCIRGKAFDKIVSEFLQKYPQTPVVEIGAGLNTRFERLDNGSLRWFDLDLPDAMTVRKSFFEESDRRQFISASVLETGWIESVKASTDGPILFIAEGVLLFFSEQQVKTLFATLAEQFPGSWIVFDAISRLLLAVRHRFDAVKHTSAKFQWGIWNIQEIETWDSRYQLCRSLYIPGDFNQYLTRFPWMEYVLMKLFPGFQRMSGVHLVKLSSKNKGKGQSQA</sequence>
<comment type="caution">
    <text evidence="3">The sequence shown here is derived from an EMBL/GenBank/DDBJ whole genome shotgun (WGS) entry which is preliminary data.</text>
</comment>
<evidence type="ECO:0000256" key="2">
    <source>
        <dbReference type="ARBA" id="ARBA00022679"/>
    </source>
</evidence>
<name>A0A1U7GTU4_9CYAN</name>
<reference evidence="3 4" key="1">
    <citation type="submission" date="2016-11" db="EMBL/GenBank/DDBJ databases">
        <title>Draft Genome Sequences of Nine Cyanobacterial Strains from Diverse Habitats.</title>
        <authorList>
            <person name="Zhu T."/>
            <person name="Hou S."/>
            <person name="Lu X."/>
            <person name="Hess W.R."/>
        </authorList>
    </citation>
    <scope>NUCLEOTIDE SEQUENCE [LARGE SCALE GENOMIC DNA]</scope>
    <source>
        <strain evidence="3 4">NIES-592</strain>
    </source>
</reference>
<proteinExistence type="predicted"/>
<dbReference type="PANTHER" id="PTHR43619:SF2">
    <property type="entry name" value="S-ADENOSYL-L-METHIONINE-DEPENDENT METHYLTRANSFERASES SUPERFAMILY PROTEIN"/>
    <property type="match status" value="1"/>
</dbReference>
<accession>A0A1U7GTU4</accession>
<dbReference type="Proteomes" id="UP000186391">
    <property type="component" value="Unassembled WGS sequence"/>
</dbReference>
<dbReference type="EMBL" id="MRCA01000019">
    <property type="protein sequence ID" value="OKH11375.1"/>
    <property type="molecule type" value="Genomic_DNA"/>
</dbReference>
<keyword evidence="1" id="KW-0489">Methyltransferase</keyword>
<dbReference type="InterPro" id="IPR016874">
    <property type="entry name" value="TcmP-like"/>
</dbReference>
<dbReference type="InterPro" id="IPR029063">
    <property type="entry name" value="SAM-dependent_MTases_sf"/>
</dbReference>
<gene>
    <name evidence="3" type="ORF">NIES592_21970</name>
</gene>
<dbReference type="RefSeq" id="WP_073556895.1">
    <property type="nucleotide sequence ID" value="NZ_MRCA01000019.1"/>
</dbReference>
<evidence type="ECO:0000313" key="4">
    <source>
        <dbReference type="Proteomes" id="UP000186391"/>
    </source>
</evidence>
<keyword evidence="2" id="KW-0808">Transferase</keyword>
<dbReference type="PANTHER" id="PTHR43619">
    <property type="entry name" value="S-ADENOSYL-L-METHIONINE-DEPENDENT METHYLTRANSFERASE YKTD-RELATED"/>
    <property type="match status" value="1"/>
</dbReference>
<dbReference type="OrthoDB" id="9800233at2"/>
<dbReference type="GO" id="GO:0008168">
    <property type="term" value="F:methyltransferase activity"/>
    <property type="evidence" value="ECO:0007669"/>
    <property type="project" value="UniProtKB-KW"/>
</dbReference>
<keyword evidence="4" id="KW-1185">Reference proteome</keyword>
<organism evidence="3 4">
    <name type="scientific">Fischerella major NIES-592</name>
    <dbReference type="NCBI Taxonomy" id="210994"/>
    <lineage>
        <taxon>Bacteria</taxon>
        <taxon>Bacillati</taxon>
        <taxon>Cyanobacteriota</taxon>
        <taxon>Cyanophyceae</taxon>
        <taxon>Nostocales</taxon>
        <taxon>Hapalosiphonaceae</taxon>
        <taxon>Fischerella</taxon>
    </lineage>
</organism>
<dbReference type="SUPFAM" id="SSF53335">
    <property type="entry name" value="S-adenosyl-L-methionine-dependent methyltransferases"/>
    <property type="match status" value="1"/>
</dbReference>
<evidence type="ECO:0000256" key="1">
    <source>
        <dbReference type="ARBA" id="ARBA00022603"/>
    </source>
</evidence>
<dbReference type="Pfam" id="PF04072">
    <property type="entry name" value="LCM"/>
    <property type="match status" value="1"/>
</dbReference>